<protein>
    <submittedName>
        <fullName evidence="1">Uncharacterized protein</fullName>
    </submittedName>
</protein>
<evidence type="ECO:0000313" key="2">
    <source>
        <dbReference type="Proteomes" id="UP000005481"/>
    </source>
</evidence>
<organism evidence="1 2">
    <name type="scientific">Anaeroglobus geminatus F0357</name>
    <dbReference type="NCBI Taxonomy" id="861450"/>
    <lineage>
        <taxon>Bacteria</taxon>
        <taxon>Bacillati</taxon>
        <taxon>Bacillota</taxon>
        <taxon>Negativicutes</taxon>
        <taxon>Veillonellales</taxon>
        <taxon>Veillonellaceae</taxon>
        <taxon>Anaeroglobus</taxon>
    </lineage>
</organism>
<evidence type="ECO:0000313" key="1">
    <source>
        <dbReference type="EMBL" id="EHM37749.1"/>
    </source>
</evidence>
<reference evidence="1 2" key="1">
    <citation type="submission" date="2011-08" db="EMBL/GenBank/DDBJ databases">
        <authorList>
            <person name="Weinstock G."/>
            <person name="Sodergren E."/>
            <person name="Clifton S."/>
            <person name="Fulton L."/>
            <person name="Fulton B."/>
            <person name="Courtney L."/>
            <person name="Fronick C."/>
            <person name="Harrison M."/>
            <person name="Strong C."/>
            <person name="Farmer C."/>
            <person name="Delahaunty K."/>
            <person name="Markovic C."/>
            <person name="Hall O."/>
            <person name="Minx P."/>
            <person name="Tomlinson C."/>
            <person name="Mitreva M."/>
            <person name="Hou S."/>
            <person name="Chen J."/>
            <person name="Wollam A."/>
            <person name="Pepin K.H."/>
            <person name="Johnson M."/>
            <person name="Bhonagiri V."/>
            <person name="Zhang X."/>
            <person name="Suruliraj S."/>
            <person name="Warren W."/>
            <person name="Chinwalla A."/>
            <person name="Mardis E.R."/>
            <person name="Wilson R.K."/>
        </authorList>
    </citation>
    <scope>NUCLEOTIDE SEQUENCE [LARGE SCALE GENOMIC DNA]</scope>
    <source>
        <strain evidence="1 2">F0357</strain>
    </source>
</reference>
<proteinExistence type="predicted"/>
<dbReference type="AlphaFoldDB" id="G9YK74"/>
<sequence>MAKNTPWASTVEKLQTPADARRSQDCKYLFIHNILLTDEKNIN</sequence>
<comment type="caution">
    <text evidence="1">The sequence shown here is derived from an EMBL/GenBank/DDBJ whole genome shotgun (WGS) entry which is preliminary data.</text>
</comment>
<dbReference type="EMBL" id="AGCJ01000092">
    <property type="protein sequence ID" value="EHM37749.1"/>
    <property type="molecule type" value="Genomic_DNA"/>
</dbReference>
<gene>
    <name evidence="1" type="ORF">HMPREF0080_02085</name>
</gene>
<keyword evidence="2" id="KW-1185">Reference proteome</keyword>
<name>G9YK74_9FIRM</name>
<dbReference type="Proteomes" id="UP000005481">
    <property type="component" value="Unassembled WGS sequence"/>
</dbReference>
<dbReference type="HOGENOM" id="CLU_3228825_0_0_9"/>
<accession>G9YK74</accession>